<organism evidence="6 8">
    <name type="scientific">Rathayibacter rathayi</name>
    <name type="common">Corynebacterium rathayi</name>
    <dbReference type="NCBI Taxonomy" id="33887"/>
    <lineage>
        <taxon>Bacteria</taxon>
        <taxon>Bacillati</taxon>
        <taxon>Actinomycetota</taxon>
        <taxon>Actinomycetes</taxon>
        <taxon>Micrococcales</taxon>
        <taxon>Microbacteriaceae</taxon>
        <taxon>Rathayibacter</taxon>
    </lineage>
</organism>
<dbReference type="Proteomes" id="UP000239698">
    <property type="component" value="Unassembled WGS sequence"/>
</dbReference>
<dbReference type="KEGG" id="rry:C1O28_04600"/>
<dbReference type="PRINTS" id="PR00455">
    <property type="entry name" value="HTHTETR"/>
</dbReference>
<dbReference type="PANTHER" id="PTHR47506">
    <property type="entry name" value="TRANSCRIPTIONAL REGULATORY PROTEIN"/>
    <property type="match status" value="1"/>
</dbReference>
<comment type="caution">
    <text evidence="6">The sequence shown here is derived from an EMBL/GenBank/DDBJ whole genome shotgun (WGS) entry which is preliminary data.</text>
</comment>
<dbReference type="Proteomes" id="UP000237881">
    <property type="component" value="Unassembled WGS sequence"/>
</dbReference>
<dbReference type="SUPFAM" id="SSF48498">
    <property type="entry name" value="Tetracyclin repressor-like, C-terminal domain"/>
    <property type="match status" value="1"/>
</dbReference>
<feature type="DNA-binding region" description="H-T-H motif" evidence="4">
    <location>
        <begin position="29"/>
        <end position="48"/>
    </location>
</feature>
<dbReference type="PANTHER" id="PTHR47506:SF1">
    <property type="entry name" value="HTH-TYPE TRANSCRIPTIONAL REGULATOR YJDC"/>
    <property type="match status" value="1"/>
</dbReference>
<evidence type="ECO:0000256" key="2">
    <source>
        <dbReference type="ARBA" id="ARBA00023125"/>
    </source>
</evidence>
<evidence type="ECO:0000313" key="6">
    <source>
        <dbReference type="EMBL" id="PPF14715.1"/>
    </source>
</evidence>
<evidence type="ECO:0000313" key="7">
    <source>
        <dbReference type="EMBL" id="PPH78073.1"/>
    </source>
</evidence>
<keyword evidence="1" id="KW-0805">Transcription regulation</keyword>
<dbReference type="AlphaFoldDB" id="A0ABD6W9M5"/>
<keyword evidence="9" id="KW-1185">Reference proteome</keyword>
<reference evidence="8 9" key="1">
    <citation type="submission" date="2018-02" db="EMBL/GenBank/DDBJ databases">
        <title>Bacteriophage NCPPB3778 and a type I-E CRISPR drive the evolution of the US Biological Select Agent, Rathayibacter toxicus.</title>
        <authorList>
            <person name="Davis E.W.II."/>
            <person name="Tabima J.F."/>
            <person name="Weisberg A.J."/>
            <person name="Lopes L.D."/>
            <person name="Wiseman M.S."/>
            <person name="Wiseman M.S."/>
            <person name="Pupko T."/>
            <person name="Belcher M.S."/>
            <person name="Sechler A.J."/>
            <person name="Tancos M.A."/>
            <person name="Schroeder B.K."/>
            <person name="Murray T.D."/>
            <person name="Luster D.G."/>
            <person name="Schneider W.L."/>
            <person name="Rogers E."/>
            <person name="Andreote F.D."/>
            <person name="Grunwald N.J."/>
            <person name="Putnam M.L."/>
            <person name="Chang J.H."/>
        </authorList>
    </citation>
    <scope>NUCLEOTIDE SEQUENCE [LARGE SCALE GENOMIC DNA]</scope>
    <source>
        <strain evidence="7 9">AY1D6</strain>
        <strain evidence="6 8">AY1I9</strain>
    </source>
</reference>
<gene>
    <name evidence="6" type="ORF">C5C04_05845</name>
    <name evidence="7" type="ORF">C5C40_05830</name>
</gene>
<dbReference type="InterPro" id="IPR009057">
    <property type="entry name" value="Homeodomain-like_sf"/>
</dbReference>
<keyword evidence="3" id="KW-0804">Transcription</keyword>
<dbReference type="InterPro" id="IPR001647">
    <property type="entry name" value="HTH_TetR"/>
</dbReference>
<feature type="domain" description="HTH tetR-type" evidence="5">
    <location>
        <begin position="6"/>
        <end position="66"/>
    </location>
</feature>
<dbReference type="GO" id="GO:0003677">
    <property type="term" value="F:DNA binding"/>
    <property type="evidence" value="ECO:0007669"/>
    <property type="project" value="UniProtKB-UniRule"/>
</dbReference>
<dbReference type="InterPro" id="IPR036271">
    <property type="entry name" value="Tet_transcr_reg_TetR-rel_C_sf"/>
</dbReference>
<dbReference type="Pfam" id="PF00440">
    <property type="entry name" value="TetR_N"/>
    <property type="match status" value="1"/>
</dbReference>
<protein>
    <submittedName>
        <fullName evidence="6">TetR/AcrR family transcriptional regulator</fullName>
    </submittedName>
</protein>
<keyword evidence="2 4" id="KW-0238">DNA-binding</keyword>
<dbReference type="RefSeq" id="WP_097166956.1">
    <property type="nucleotide sequence ID" value="NZ_CP028129.1"/>
</dbReference>
<evidence type="ECO:0000256" key="1">
    <source>
        <dbReference type="ARBA" id="ARBA00023015"/>
    </source>
</evidence>
<dbReference type="EMBL" id="PSVT01000008">
    <property type="protein sequence ID" value="PPH78073.1"/>
    <property type="molecule type" value="Genomic_DNA"/>
</dbReference>
<evidence type="ECO:0000313" key="9">
    <source>
        <dbReference type="Proteomes" id="UP000239698"/>
    </source>
</evidence>
<evidence type="ECO:0000259" key="5">
    <source>
        <dbReference type="PROSITE" id="PS50977"/>
    </source>
</evidence>
<dbReference type="GeneID" id="49819732"/>
<dbReference type="EMBL" id="PSUL01000009">
    <property type="protein sequence ID" value="PPF14715.1"/>
    <property type="molecule type" value="Genomic_DNA"/>
</dbReference>
<evidence type="ECO:0000256" key="3">
    <source>
        <dbReference type="ARBA" id="ARBA00023163"/>
    </source>
</evidence>
<sequence>MGRTQGFDTEQVVRAARAVFWESGFEQASLPDLESATGLRRSSLYHAFGSKRGLFDAAVQSYLDEVVRPRLASLVDPGGASPTALADYFAGLRAALADPRTPSARSGCLLLNAAGAPIARDDAVREVIADYRAELVEALRAGALARWPGSPQRAAGQAEVLVSLLVAALVLARVDPVQSLATVDAALALVRSSGQGPAAS</sequence>
<accession>A0ABD6W9M5</accession>
<dbReference type="Gene3D" id="1.10.357.10">
    <property type="entry name" value="Tetracycline Repressor, domain 2"/>
    <property type="match status" value="1"/>
</dbReference>
<evidence type="ECO:0000313" key="8">
    <source>
        <dbReference type="Proteomes" id="UP000237881"/>
    </source>
</evidence>
<evidence type="ECO:0000256" key="4">
    <source>
        <dbReference type="PROSITE-ProRule" id="PRU00335"/>
    </source>
</evidence>
<name>A0ABD6W9M5_RATRA</name>
<dbReference type="SUPFAM" id="SSF46689">
    <property type="entry name" value="Homeodomain-like"/>
    <property type="match status" value="1"/>
</dbReference>
<dbReference type="PROSITE" id="PS50977">
    <property type="entry name" value="HTH_TETR_2"/>
    <property type="match status" value="1"/>
</dbReference>
<proteinExistence type="predicted"/>